<dbReference type="GO" id="GO:0010411">
    <property type="term" value="P:xyloglucan metabolic process"/>
    <property type="evidence" value="ECO:0007669"/>
    <property type="project" value="TreeGrafter"/>
</dbReference>
<dbReference type="AlphaFoldDB" id="A0A7C4Q2L7"/>
<evidence type="ECO:0008006" key="2">
    <source>
        <dbReference type="Google" id="ProtNLM"/>
    </source>
</evidence>
<dbReference type="Pfam" id="PF02012">
    <property type="entry name" value="BNR"/>
    <property type="match status" value="2"/>
</dbReference>
<gene>
    <name evidence="1" type="ORF">ENT17_02025</name>
</gene>
<dbReference type="InterPro" id="IPR015943">
    <property type="entry name" value="WD40/YVTN_repeat-like_dom_sf"/>
</dbReference>
<dbReference type="InterPro" id="IPR052025">
    <property type="entry name" value="Xyloglucanase_GH74"/>
</dbReference>
<dbReference type="Gene3D" id="2.130.10.10">
    <property type="entry name" value="YVTN repeat-like/Quinoprotein amine dehydrogenase"/>
    <property type="match status" value="4"/>
</dbReference>
<protein>
    <recommendedName>
        <fullName evidence="2">Photosynthesis system II assembly factor Ycf48/Hcf136-like domain-containing protein</fullName>
    </recommendedName>
</protein>
<sequence length="642" mass="69601">MLKKCIIWLMLVFWLGCVHLIRPIQAQTAMEEPGRIFLPLISRMEEEVWLGPESADVVTIAYDRRVEDRVYLGTWGAGVFVSYDGGLSWRRRSSGLGNLYIQRLAVDPQHADVVYAGTYGGGVYKTVDGGWNWYNIGQGMMNGAIVYGLAVDPQQPERVYASVRPVNRSESPWGGVVCRSTDGGQNWQAVLQNIGGSAVQDWVYSLAVDPQNPQRVLAASHEHGAYRSLDFGGSWQPASNGVTDLSGRAVAFDPRGRIAYLGVWHRSGEYKTLNGGDDWFLQSNGLSGSKIYDLTVNPRNPNQLLAATFMMNFSDSERGVARSDNGGEIWVKSGLQPYSIYTVAVNPFNGNEVLAGTVDYGVFRSTDGGKTWTARNQGLLNTTVTDLLIDPLLPQVWFAAVQGRGVFRSPDGGIHWEEYNTGMESRTVYSLDWDARHPGRLLALAPDGWLAANSGGEGVWQAIDLAEAEVTRLANLATVSGQVQLPPRPGFEMETGETEVASNGQAAFLEFLGYAALTTEGEMVVKDDLPAGISVFALLREPGGVLLAGTSDGIFVQQPGAEWQVAGLNGQAVVSVAVHPLSSDWIAAATPSQVWLSRDGGITWQAQPTGQEVEGIRGVWFDGQGSLLVSITGQGLFRLVLP</sequence>
<dbReference type="InterPro" id="IPR002860">
    <property type="entry name" value="BNR_rpt"/>
</dbReference>
<dbReference type="PANTHER" id="PTHR43739:SF5">
    <property type="entry name" value="EXO-ALPHA-SIALIDASE"/>
    <property type="match status" value="1"/>
</dbReference>
<organism evidence="1">
    <name type="scientific">Bellilinea caldifistulae</name>
    <dbReference type="NCBI Taxonomy" id="360411"/>
    <lineage>
        <taxon>Bacteria</taxon>
        <taxon>Bacillati</taxon>
        <taxon>Chloroflexota</taxon>
        <taxon>Anaerolineae</taxon>
        <taxon>Anaerolineales</taxon>
        <taxon>Anaerolineaceae</taxon>
        <taxon>Bellilinea</taxon>
    </lineage>
</organism>
<dbReference type="PROSITE" id="PS51257">
    <property type="entry name" value="PROKAR_LIPOPROTEIN"/>
    <property type="match status" value="1"/>
</dbReference>
<comment type="caution">
    <text evidence="1">The sequence shown here is derived from an EMBL/GenBank/DDBJ whole genome shotgun (WGS) entry which is preliminary data.</text>
</comment>
<name>A0A7C4Q2L7_9CHLR</name>
<dbReference type="SUPFAM" id="SSF110296">
    <property type="entry name" value="Oligoxyloglucan reducing end-specific cellobiohydrolase"/>
    <property type="match status" value="3"/>
</dbReference>
<accession>A0A7C4Q2L7</accession>
<reference evidence="1" key="1">
    <citation type="journal article" date="2020" name="mSystems">
        <title>Genome- and Community-Level Interaction Insights into Carbon Utilization and Element Cycling Functions of Hydrothermarchaeota in Hydrothermal Sediment.</title>
        <authorList>
            <person name="Zhou Z."/>
            <person name="Liu Y."/>
            <person name="Xu W."/>
            <person name="Pan J."/>
            <person name="Luo Z.H."/>
            <person name="Li M."/>
        </authorList>
    </citation>
    <scope>NUCLEOTIDE SEQUENCE [LARGE SCALE GENOMIC DNA]</scope>
    <source>
        <strain evidence="1">SpSt-556</strain>
    </source>
</reference>
<dbReference type="EMBL" id="DSXR01000027">
    <property type="protein sequence ID" value="HGS86373.1"/>
    <property type="molecule type" value="Genomic_DNA"/>
</dbReference>
<proteinExistence type="predicted"/>
<evidence type="ECO:0000313" key="1">
    <source>
        <dbReference type="EMBL" id="HGS86373.1"/>
    </source>
</evidence>
<dbReference type="PANTHER" id="PTHR43739">
    <property type="entry name" value="XYLOGLUCANASE (EUROFUNG)"/>
    <property type="match status" value="1"/>
</dbReference>